<reference evidence="1" key="1">
    <citation type="submission" date="2022-11" db="EMBL/GenBank/DDBJ databases">
        <title>Marinomonas sp. nov., isolated from marine algae.</title>
        <authorList>
            <person name="Choi D.G."/>
            <person name="Kim J.M."/>
            <person name="Lee J.K."/>
            <person name="Baek J.H."/>
            <person name="Jeon C.O."/>
        </authorList>
    </citation>
    <scope>NUCLEOTIDE SEQUENCE</scope>
    <source>
        <strain evidence="1">KJ51-3</strain>
    </source>
</reference>
<dbReference type="RefSeq" id="WP_265220438.1">
    <property type="nucleotide sequence ID" value="NZ_JAPEUL010000011.1"/>
</dbReference>
<evidence type="ECO:0000313" key="2">
    <source>
        <dbReference type="Proteomes" id="UP001431181"/>
    </source>
</evidence>
<evidence type="ECO:0000313" key="1">
    <source>
        <dbReference type="EMBL" id="MCW4631099.1"/>
    </source>
</evidence>
<dbReference type="Proteomes" id="UP001431181">
    <property type="component" value="Unassembled WGS sequence"/>
</dbReference>
<sequence length="60" mass="6604">MSDATSTVSTVSNANTFLPVVPEWRRTMNRFMGHRGLLMGFNYSWFDCGTGNISALVGTT</sequence>
<gene>
    <name evidence="1" type="ORF">ONZ52_20105</name>
</gene>
<comment type="caution">
    <text evidence="1">The sequence shown here is derived from an EMBL/GenBank/DDBJ whole genome shotgun (WGS) entry which is preliminary data.</text>
</comment>
<accession>A0ABT3KL18</accession>
<dbReference type="EMBL" id="JAPEUL010000011">
    <property type="protein sequence ID" value="MCW4631099.1"/>
    <property type="molecule type" value="Genomic_DNA"/>
</dbReference>
<name>A0ABT3KL18_9GAMM</name>
<organism evidence="1 2">
    <name type="scientific">Marinomonas rhodophyticola</name>
    <dbReference type="NCBI Taxonomy" id="2992803"/>
    <lineage>
        <taxon>Bacteria</taxon>
        <taxon>Pseudomonadati</taxon>
        <taxon>Pseudomonadota</taxon>
        <taxon>Gammaproteobacteria</taxon>
        <taxon>Oceanospirillales</taxon>
        <taxon>Oceanospirillaceae</taxon>
        <taxon>Marinomonas</taxon>
    </lineage>
</organism>
<proteinExistence type="predicted"/>
<protein>
    <submittedName>
        <fullName evidence="1">Uncharacterized protein</fullName>
    </submittedName>
</protein>
<keyword evidence="2" id="KW-1185">Reference proteome</keyword>